<gene>
    <name evidence="2" type="ORF">GEV26_05795</name>
</gene>
<dbReference type="PROSITE" id="PS51257">
    <property type="entry name" value="PROKAR_LIPOPROTEIN"/>
    <property type="match status" value="1"/>
</dbReference>
<dbReference type="RefSeq" id="WP_153652182.1">
    <property type="nucleotide sequence ID" value="NZ_CP045737.1"/>
</dbReference>
<accession>A0A5Q2MGR9</accession>
<dbReference type="EMBL" id="CP045737">
    <property type="protein sequence ID" value="QGG40911.1"/>
    <property type="molecule type" value="Genomic_DNA"/>
</dbReference>
<sequence>MRRVMVSVLGVLLLVSACGSSGGGSDEDNGEGGKKVSYESVKSSVDDLTAKILPALASGLDGEFPLVRGKFTECGVGPNNQKYSVRGELHSQVDDNAEAAESIRAVLTDAGLDVEITDDQTVKGTIDGTDVVVLSSSGRSVGGVMIRSFSLDSECQWYSEGDAEAMRKIAPNEYGSPVTGAS</sequence>
<evidence type="ECO:0000313" key="3">
    <source>
        <dbReference type="Proteomes" id="UP000392064"/>
    </source>
</evidence>
<proteinExistence type="predicted"/>
<name>A0A5Q2MGR9_9ACTN</name>
<reference evidence="2 3" key="1">
    <citation type="submission" date="2019-11" db="EMBL/GenBank/DDBJ databases">
        <authorList>
            <person name="Li J."/>
        </authorList>
    </citation>
    <scope>NUCLEOTIDE SEQUENCE [LARGE SCALE GENOMIC DNA]</scope>
    <source>
        <strain evidence="2 3">MF47</strain>
    </source>
</reference>
<dbReference type="AlphaFoldDB" id="A0A5Q2MGR9"/>
<protein>
    <recommendedName>
        <fullName evidence="4">DUF3558 domain-containing protein</fullName>
    </recommendedName>
</protein>
<feature type="signal peptide" evidence="1">
    <location>
        <begin position="1"/>
        <end position="21"/>
    </location>
</feature>
<organism evidence="2 3">
    <name type="scientific">Aeromicrobium yanjiei</name>
    <dbReference type="NCBI Taxonomy" id="2662028"/>
    <lineage>
        <taxon>Bacteria</taxon>
        <taxon>Bacillati</taxon>
        <taxon>Actinomycetota</taxon>
        <taxon>Actinomycetes</taxon>
        <taxon>Propionibacteriales</taxon>
        <taxon>Nocardioidaceae</taxon>
        <taxon>Aeromicrobium</taxon>
    </lineage>
</organism>
<evidence type="ECO:0008006" key="4">
    <source>
        <dbReference type="Google" id="ProtNLM"/>
    </source>
</evidence>
<dbReference type="Proteomes" id="UP000392064">
    <property type="component" value="Chromosome"/>
</dbReference>
<keyword evidence="3" id="KW-1185">Reference proteome</keyword>
<evidence type="ECO:0000313" key="2">
    <source>
        <dbReference type="EMBL" id="QGG40911.1"/>
    </source>
</evidence>
<keyword evidence="1" id="KW-0732">Signal</keyword>
<evidence type="ECO:0000256" key="1">
    <source>
        <dbReference type="SAM" id="SignalP"/>
    </source>
</evidence>
<feature type="chain" id="PRO_5038742904" description="DUF3558 domain-containing protein" evidence="1">
    <location>
        <begin position="22"/>
        <end position="182"/>
    </location>
</feature>
<dbReference type="KEGG" id="aef:GEV26_05795"/>